<dbReference type="SUPFAM" id="SSF55874">
    <property type="entry name" value="ATPase domain of HSP90 chaperone/DNA topoisomerase II/histidine kinase"/>
    <property type="match status" value="1"/>
</dbReference>
<dbReference type="STRING" id="452637.Oter_0909"/>
<dbReference type="PROSITE" id="PS50113">
    <property type="entry name" value="PAC"/>
    <property type="match status" value="1"/>
</dbReference>
<feature type="modified residue" description="4-aspartylphosphate" evidence="5">
    <location>
        <position position="799"/>
    </location>
</feature>
<dbReference type="InterPro" id="IPR005467">
    <property type="entry name" value="His_kinase_dom"/>
</dbReference>
<evidence type="ECO:0000256" key="6">
    <source>
        <dbReference type="SAM" id="MobiDB-lite"/>
    </source>
</evidence>
<dbReference type="OrthoDB" id="184708at2"/>
<dbReference type="Gene3D" id="3.40.50.2300">
    <property type="match status" value="1"/>
</dbReference>
<dbReference type="InterPro" id="IPR011006">
    <property type="entry name" value="CheY-like_superfamily"/>
</dbReference>
<gene>
    <name evidence="11" type="ordered locus">Oter_0909</name>
</gene>
<reference evidence="11 12" key="1">
    <citation type="journal article" date="2011" name="J. Bacteriol.">
        <title>Genome sequence of the verrucomicrobium Opitutus terrae PB90-1, an abundant inhabitant of rice paddy soil ecosystems.</title>
        <authorList>
            <person name="van Passel M.W."/>
            <person name="Kant R."/>
            <person name="Palva A."/>
            <person name="Copeland A."/>
            <person name="Lucas S."/>
            <person name="Lapidus A."/>
            <person name="Glavina del Rio T."/>
            <person name="Pitluck S."/>
            <person name="Goltsman E."/>
            <person name="Clum A."/>
            <person name="Sun H."/>
            <person name="Schmutz J."/>
            <person name="Larimer F.W."/>
            <person name="Land M.L."/>
            <person name="Hauser L."/>
            <person name="Kyrpides N."/>
            <person name="Mikhailova N."/>
            <person name="Richardson P.P."/>
            <person name="Janssen P.H."/>
            <person name="de Vos W.M."/>
            <person name="Smidt H."/>
        </authorList>
    </citation>
    <scope>NUCLEOTIDE SEQUENCE [LARGE SCALE GENOMIC DNA]</scope>
    <source>
        <strain evidence="12">DSM 11246 / JCM 15787 / PB90-1</strain>
    </source>
</reference>
<dbReference type="CDD" id="cd16922">
    <property type="entry name" value="HATPase_EvgS-ArcB-TorS-like"/>
    <property type="match status" value="1"/>
</dbReference>
<evidence type="ECO:0000256" key="5">
    <source>
        <dbReference type="PROSITE-ProRule" id="PRU00169"/>
    </source>
</evidence>
<dbReference type="InterPro" id="IPR000700">
    <property type="entry name" value="PAS-assoc_C"/>
</dbReference>
<dbReference type="InterPro" id="IPR000014">
    <property type="entry name" value="PAS"/>
</dbReference>
<organism evidence="11 12">
    <name type="scientific">Opitutus terrae (strain DSM 11246 / JCM 15787 / PB90-1)</name>
    <dbReference type="NCBI Taxonomy" id="452637"/>
    <lineage>
        <taxon>Bacteria</taxon>
        <taxon>Pseudomonadati</taxon>
        <taxon>Verrucomicrobiota</taxon>
        <taxon>Opitutia</taxon>
        <taxon>Opitutales</taxon>
        <taxon>Opitutaceae</taxon>
        <taxon>Opitutus</taxon>
    </lineage>
</organism>
<dbReference type="PANTHER" id="PTHR45339:SF1">
    <property type="entry name" value="HYBRID SIGNAL TRANSDUCTION HISTIDINE KINASE J"/>
    <property type="match status" value="1"/>
</dbReference>
<dbReference type="SMART" id="SM00387">
    <property type="entry name" value="HATPase_c"/>
    <property type="match status" value="1"/>
</dbReference>
<evidence type="ECO:0000259" key="8">
    <source>
        <dbReference type="PROSITE" id="PS50110"/>
    </source>
</evidence>
<evidence type="ECO:0000313" key="11">
    <source>
        <dbReference type="EMBL" id="ACB74197.1"/>
    </source>
</evidence>
<dbReference type="CDD" id="cd00130">
    <property type="entry name" value="PAS"/>
    <property type="match status" value="1"/>
</dbReference>
<sequence length="876" mass="95260">MLSLLQRKAVLAFASAVIFAAGIGAGYWRYLRARAELLAELTARVQGCAVAFHVAELQELTGAPAERESPVYASVKDRLGRLRTSDERQPRISLLRYLPANGTLLPLADSAPRTDPAQPAPRTGTLPARLSPGLEGVIETGYPTAEGPRQEDGGRWVSGYALIGPHTPGRPQHLIAFDLTAHEWYRALWNTALGTAGYVWMLLLLPLAALVTTHRQLMQGEALRNLTEAMEQGHSPIMIVDLGLRIEYANAKFCRLLGYSRRELLGREWRTFHGAEARPEIFADMVTTIRAGHPWTGEWMMPRKDGTVFPLRAAITPVKNRAGEIRSFVGVFEDMTEIRQTEALLREAKERAEAGDRAKGQFLATMSHEVRTPLNGIVGFASLLLETELTPEQLEYVETIRTSSETLIQLTGDILDYARIESGRLKLEPQPCDPRECVENALDLAATLALPKGVELLHWIDDTVPAAIVADVGRLRQVIVNLVNNAVKFTPTGEVAVDVRVVASSPAPETADAEALPSARETADAGEASCTLEFSVRDTGIGIAPAHHPKIFRPFSQVDDSTTRRYGGTGLGLAICKNLVGLMNGHITFTSELGRGSRFTFTIRVPVHTPAADRVPPTPLQGRRVMLVASGGMCEELTRLVRRFGGEVMESETAASPQRSDWDLGIQDLSASAATELATSREPCVSWLPEKMVALIPVPLPGEIRAALRPYFRQLLNKPLHHDLFGGVLGASAADPPAAAMPPPPQFGLRVLIVEDNAVNQRLIQTVVSHLGCTSHLAVNGRVALEEIARSRPEVVLMDLHMPELDGLATTAQIRAGAAGEAVRGVWIVALTADARNEQRERTLAAGANDYLTKPVRPAELQAALERYLASRPTAA</sequence>
<dbReference type="Pfam" id="PF13426">
    <property type="entry name" value="PAS_9"/>
    <property type="match status" value="1"/>
</dbReference>
<keyword evidence="3 5" id="KW-0597">Phosphoprotein</keyword>
<evidence type="ECO:0000256" key="1">
    <source>
        <dbReference type="ARBA" id="ARBA00000085"/>
    </source>
</evidence>
<evidence type="ECO:0000256" key="4">
    <source>
        <dbReference type="ARBA" id="ARBA00023012"/>
    </source>
</evidence>
<dbReference type="Pfam" id="PF00512">
    <property type="entry name" value="HisKA"/>
    <property type="match status" value="1"/>
</dbReference>
<evidence type="ECO:0000256" key="3">
    <source>
        <dbReference type="ARBA" id="ARBA00022553"/>
    </source>
</evidence>
<dbReference type="Pfam" id="PF02518">
    <property type="entry name" value="HATPase_c"/>
    <property type="match status" value="1"/>
</dbReference>
<feature type="domain" description="Histidine kinase" evidence="7">
    <location>
        <begin position="365"/>
        <end position="607"/>
    </location>
</feature>
<evidence type="ECO:0000259" key="7">
    <source>
        <dbReference type="PROSITE" id="PS50109"/>
    </source>
</evidence>
<dbReference type="AlphaFoldDB" id="B1ZWS0"/>
<dbReference type="PROSITE" id="PS50109">
    <property type="entry name" value="HIS_KIN"/>
    <property type="match status" value="1"/>
</dbReference>
<dbReference type="InterPro" id="IPR036890">
    <property type="entry name" value="HATPase_C_sf"/>
</dbReference>
<dbReference type="SUPFAM" id="SSF52172">
    <property type="entry name" value="CheY-like"/>
    <property type="match status" value="1"/>
</dbReference>
<evidence type="ECO:0000256" key="2">
    <source>
        <dbReference type="ARBA" id="ARBA00012438"/>
    </source>
</evidence>
<feature type="domain" description="Response regulatory" evidence="8">
    <location>
        <begin position="750"/>
        <end position="869"/>
    </location>
</feature>
<dbReference type="SMART" id="SM00388">
    <property type="entry name" value="HisKA"/>
    <property type="match status" value="1"/>
</dbReference>
<dbReference type="Gene3D" id="1.10.287.130">
    <property type="match status" value="1"/>
</dbReference>
<protein>
    <recommendedName>
        <fullName evidence="2">histidine kinase</fullName>
        <ecNumber evidence="2">2.7.13.3</ecNumber>
    </recommendedName>
</protein>
<dbReference type="InterPro" id="IPR036097">
    <property type="entry name" value="HisK_dim/P_sf"/>
</dbReference>
<dbReference type="PRINTS" id="PR00344">
    <property type="entry name" value="BCTRLSENSOR"/>
</dbReference>
<proteinExistence type="predicted"/>
<evidence type="ECO:0000313" key="12">
    <source>
        <dbReference type="Proteomes" id="UP000007013"/>
    </source>
</evidence>
<dbReference type="KEGG" id="ote:Oter_0909"/>
<dbReference type="CDD" id="cd00082">
    <property type="entry name" value="HisKA"/>
    <property type="match status" value="1"/>
</dbReference>
<keyword evidence="12" id="KW-1185">Reference proteome</keyword>
<dbReference type="Gene3D" id="3.30.450.20">
    <property type="entry name" value="PAS domain"/>
    <property type="match status" value="1"/>
</dbReference>
<name>B1ZWS0_OPITP</name>
<dbReference type="InterPro" id="IPR001789">
    <property type="entry name" value="Sig_transdc_resp-reg_receiver"/>
</dbReference>
<keyword evidence="11" id="KW-0418">Kinase</keyword>
<keyword evidence="11" id="KW-0808">Transferase</keyword>
<dbReference type="CDD" id="cd17546">
    <property type="entry name" value="REC_hyHK_CKI1_RcsC-like"/>
    <property type="match status" value="1"/>
</dbReference>
<dbReference type="PROSITE" id="PS50112">
    <property type="entry name" value="PAS"/>
    <property type="match status" value="1"/>
</dbReference>
<feature type="domain" description="PAS" evidence="9">
    <location>
        <begin position="222"/>
        <end position="267"/>
    </location>
</feature>
<dbReference type="EC" id="2.7.13.3" evidence="2"/>
<accession>B1ZWS0</accession>
<dbReference type="SUPFAM" id="SSF47384">
    <property type="entry name" value="Homodimeric domain of signal transducing histidine kinase"/>
    <property type="match status" value="1"/>
</dbReference>
<dbReference type="InterPro" id="IPR003661">
    <property type="entry name" value="HisK_dim/P_dom"/>
</dbReference>
<dbReference type="SMART" id="SM00448">
    <property type="entry name" value="REC"/>
    <property type="match status" value="1"/>
</dbReference>
<dbReference type="HOGENOM" id="CLU_000445_114_15_0"/>
<dbReference type="Pfam" id="PF00072">
    <property type="entry name" value="Response_reg"/>
    <property type="match status" value="1"/>
</dbReference>
<dbReference type="eggNOG" id="COG0745">
    <property type="taxonomic scope" value="Bacteria"/>
</dbReference>
<dbReference type="SUPFAM" id="SSF55785">
    <property type="entry name" value="PYP-like sensor domain (PAS domain)"/>
    <property type="match status" value="1"/>
</dbReference>
<dbReference type="SMART" id="SM00091">
    <property type="entry name" value="PAS"/>
    <property type="match status" value="1"/>
</dbReference>
<evidence type="ECO:0000259" key="10">
    <source>
        <dbReference type="PROSITE" id="PS50113"/>
    </source>
</evidence>
<dbReference type="Proteomes" id="UP000007013">
    <property type="component" value="Chromosome"/>
</dbReference>
<dbReference type="NCBIfam" id="TIGR00229">
    <property type="entry name" value="sensory_box"/>
    <property type="match status" value="1"/>
</dbReference>
<dbReference type="GO" id="GO:0000155">
    <property type="term" value="F:phosphorelay sensor kinase activity"/>
    <property type="evidence" value="ECO:0007669"/>
    <property type="project" value="InterPro"/>
</dbReference>
<dbReference type="PROSITE" id="PS50110">
    <property type="entry name" value="RESPONSE_REGULATORY"/>
    <property type="match status" value="1"/>
</dbReference>
<dbReference type="EMBL" id="CP001032">
    <property type="protein sequence ID" value="ACB74197.1"/>
    <property type="molecule type" value="Genomic_DNA"/>
</dbReference>
<dbReference type="InterPro" id="IPR003594">
    <property type="entry name" value="HATPase_dom"/>
</dbReference>
<dbReference type="InterPro" id="IPR035965">
    <property type="entry name" value="PAS-like_dom_sf"/>
</dbReference>
<feature type="domain" description="PAC" evidence="10">
    <location>
        <begin position="295"/>
        <end position="347"/>
    </location>
</feature>
<evidence type="ECO:0000259" key="9">
    <source>
        <dbReference type="PROSITE" id="PS50112"/>
    </source>
</evidence>
<dbReference type="Gene3D" id="3.30.565.10">
    <property type="entry name" value="Histidine kinase-like ATPase, C-terminal domain"/>
    <property type="match status" value="1"/>
</dbReference>
<keyword evidence="4" id="KW-0902">Two-component regulatory system</keyword>
<dbReference type="FunFam" id="3.30.565.10:FF:000010">
    <property type="entry name" value="Sensor histidine kinase RcsC"/>
    <property type="match status" value="1"/>
</dbReference>
<dbReference type="SMART" id="SM00086">
    <property type="entry name" value="PAC"/>
    <property type="match status" value="1"/>
</dbReference>
<dbReference type="eggNOG" id="COG2205">
    <property type="taxonomic scope" value="Bacteria"/>
</dbReference>
<dbReference type="PANTHER" id="PTHR45339">
    <property type="entry name" value="HYBRID SIGNAL TRANSDUCTION HISTIDINE KINASE J"/>
    <property type="match status" value="1"/>
</dbReference>
<feature type="region of interest" description="Disordered" evidence="6">
    <location>
        <begin position="109"/>
        <end position="130"/>
    </location>
</feature>
<dbReference type="RefSeq" id="WP_012373735.1">
    <property type="nucleotide sequence ID" value="NC_010571.1"/>
</dbReference>
<dbReference type="InterPro" id="IPR004358">
    <property type="entry name" value="Sig_transdc_His_kin-like_C"/>
</dbReference>
<comment type="catalytic activity">
    <reaction evidence="1">
        <text>ATP + protein L-histidine = ADP + protein N-phospho-L-histidine.</text>
        <dbReference type="EC" id="2.7.13.3"/>
    </reaction>
</comment>
<dbReference type="InterPro" id="IPR001610">
    <property type="entry name" value="PAC"/>
</dbReference>